<evidence type="ECO:0008006" key="3">
    <source>
        <dbReference type="Google" id="ProtNLM"/>
    </source>
</evidence>
<protein>
    <recommendedName>
        <fullName evidence="3">EthD domain-containing protein</fullName>
    </recommendedName>
</protein>
<accession>A0ABN3GFE7</accession>
<name>A0ABN3GFE7_9ACTN</name>
<proteinExistence type="predicted"/>
<evidence type="ECO:0000313" key="1">
    <source>
        <dbReference type="EMBL" id="GAA2350331.1"/>
    </source>
</evidence>
<evidence type="ECO:0000313" key="2">
    <source>
        <dbReference type="Proteomes" id="UP001501444"/>
    </source>
</evidence>
<dbReference type="EMBL" id="BAAARV010000029">
    <property type="protein sequence ID" value="GAA2350331.1"/>
    <property type="molecule type" value="Genomic_DNA"/>
</dbReference>
<gene>
    <name evidence="1" type="ORF">GCM10010170_039810</name>
</gene>
<sequence length="229" mass="25412">MKFYTTVFLDPVDPQGVVPALTAALAPFDMNDYRGEFDPTATWDRWRLPSHEVLPVRRRWRGPRAARDGGVVFAAPKVIVDFDAMRRGARRHAAGAWDAWAAVVRAHPGALPRAHFEELHADRSAAQQAFMLQPAVQEVAQAAVTQRHPYFDFTVLLADPVAYFGVDRDAFIARAEATSVTTHAYVTLDGQWLSELTDDRGPEAHALAMTEYIGSVPDDTVIARVYCHG</sequence>
<dbReference type="Proteomes" id="UP001501444">
    <property type="component" value="Unassembled WGS sequence"/>
</dbReference>
<comment type="caution">
    <text evidence="1">The sequence shown here is derived from an EMBL/GenBank/DDBJ whole genome shotgun (WGS) entry which is preliminary data.</text>
</comment>
<dbReference type="RefSeq" id="WP_344613930.1">
    <property type="nucleotide sequence ID" value="NZ_BAAARV010000029.1"/>
</dbReference>
<keyword evidence="2" id="KW-1185">Reference proteome</keyword>
<organism evidence="1 2">
    <name type="scientific">Dactylosporangium salmoneum</name>
    <dbReference type="NCBI Taxonomy" id="53361"/>
    <lineage>
        <taxon>Bacteria</taxon>
        <taxon>Bacillati</taxon>
        <taxon>Actinomycetota</taxon>
        <taxon>Actinomycetes</taxon>
        <taxon>Micromonosporales</taxon>
        <taxon>Micromonosporaceae</taxon>
        <taxon>Dactylosporangium</taxon>
    </lineage>
</organism>
<reference evidence="1 2" key="1">
    <citation type="journal article" date="2019" name="Int. J. Syst. Evol. Microbiol.">
        <title>The Global Catalogue of Microorganisms (GCM) 10K type strain sequencing project: providing services to taxonomists for standard genome sequencing and annotation.</title>
        <authorList>
            <consortium name="The Broad Institute Genomics Platform"/>
            <consortium name="The Broad Institute Genome Sequencing Center for Infectious Disease"/>
            <person name="Wu L."/>
            <person name="Ma J."/>
        </authorList>
    </citation>
    <scope>NUCLEOTIDE SEQUENCE [LARGE SCALE GENOMIC DNA]</scope>
    <source>
        <strain evidence="1 2">JCM 3272</strain>
    </source>
</reference>